<protein>
    <submittedName>
        <fullName evidence="10">DsbA family protein</fullName>
    </submittedName>
</protein>
<dbReference type="EMBL" id="CP088156">
    <property type="protein sequence ID" value="UFZ03732.1"/>
    <property type="molecule type" value="Genomic_DNA"/>
</dbReference>
<evidence type="ECO:0000259" key="9">
    <source>
        <dbReference type="PROSITE" id="PS51352"/>
    </source>
</evidence>
<evidence type="ECO:0000256" key="5">
    <source>
        <dbReference type="ARBA" id="ARBA00023157"/>
    </source>
</evidence>
<dbReference type="CDD" id="cd03023">
    <property type="entry name" value="DsbA_Com1_like"/>
    <property type="match status" value="1"/>
</dbReference>
<dbReference type="Proteomes" id="UP001431010">
    <property type="component" value="Chromosome"/>
</dbReference>
<keyword evidence="4" id="KW-0560">Oxidoreductase</keyword>
<keyword evidence="5" id="KW-1015">Disulfide bond</keyword>
<dbReference type="InterPro" id="IPR036249">
    <property type="entry name" value="Thioredoxin-like_sf"/>
</dbReference>
<feature type="coiled-coil region" evidence="7">
    <location>
        <begin position="109"/>
        <end position="166"/>
    </location>
</feature>
<evidence type="ECO:0000256" key="2">
    <source>
        <dbReference type="ARBA" id="ARBA00005791"/>
    </source>
</evidence>
<dbReference type="PROSITE" id="PS51352">
    <property type="entry name" value="THIOREDOXIN_2"/>
    <property type="match status" value="1"/>
</dbReference>
<evidence type="ECO:0000256" key="4">
    <source>
        <dbReference type="ARBA" id="ARBA00023002"/>
    </source>
</evidence>
<reference evidence="10" key="1">
    <citation type="journal article" date="2024" name="Antonie Van Leeuwenhoek">
        <title>Bradyrhizobium ontarionense sp. nov., a novel bacterial symbiont isolated from Aeschynomene indica (Indian jointvetch), harbours photosynthesis, nitrogen fixation and nitrous oxide (N2O) reductase genes.</title>
        <authorList>
            <person name="Bromfield E.S.P."/>
            <person name="Cloutier S."/>
        </authorList>
    </citation>
    <scope>NUCLEOTIDE SEQUENCE</scope>
    <source>
        <strain evidence="10">A19</strain>
    </source>
</reference>
<feature type="domain" description="Thioredoxin" evidence="9">
    <location>
        <begin position="15"/>
        <end position="207"/>
    </location>
</feature>
<dbReference type="InterPro" id="IPR012336">
    <property type="entry name" value="Thioredoxin-like_fold"/>
</dbReference>
<proteinExistence type="inferred from homology"/>
<dbReference type="RefSeq" id="WP_231319747.1">
    <property type="nucleotide sequence ID" value="NZ_CP088156.1"/>
</dbReference>
<accession>A0ABY3R9M0</accession>
<evidence type="ECO:0000313" key="10">
    <source>
        <dbReference type="EMBL" id="UFZ03732.1"/>
    </source>
</evidence>
<keyword evidence="6" id="KW-0676">Redox-active center</keyword>
<comment type="similarity">
    <text evidence="2">Belongs to the thioredoxin family. DsbA subfamily.</text>
</comment>
<sequence>MTRTSLAASLATLLLLTAAILPLQARAEDDDTDILSEARILRDPAIPAVGNADGDITIVEYFDYQCPYCRKISPDLAKVVRDDGHVRLVFKDWPIFGGASIYAARLTLAAKYQDKFAEAHEALISLNEKLSEAKVDAALTAAGVDLARAKADLTAKRADIDEVLARNHEQATGLGFRGTPAFIIGHFRVPGAPNIQAFKQAIADARAAANK</sequence>
<evidence type="ECO:0000313" key="11">
    <source>
        <dbReference type="Proteomes" id="UP001431010"/>
    </source>
</evidence>
<evidence type="ECO:0000256" key="6">
    <source>
        <dbReference type="ARBA" id="ARBA00023284"/>
    </source>
</evidence>
<evidence type="ECO:0000256" key="1">
    <source>
        <dbReference type="ARBA" id="ARBA00003565"/>
    </source>
</evidence>
<dbReference type="SUPFAM" id="SSF52833">
    <property type="entry name" value="Thioredoxin-like"/>
    <property type="match status" value="1"/>
</dbReference>
<keyword evidence="3 8" id="KW-0732">Signal</keyword>
<dbReference type="Gene3D" id="3.40.30.10">
    <property type="entry name" value="Glutaredoxin"/>
    <property type="match status" value="1"/>
</dbReference>
<dbReference type="InterPro" id="IPR013766">
    <property type="entry name" value="Thioredoxin_domain"/>
</dbReference>
<feature type="signal peptide" evidence="8">
    <location>
        <begin position="1"/>
        <end position="27"/>
    </location>
</feature>
<evidence type="ECO:0000256" key="7">
    <source>
        <dbReference type="SAM" id="Coils"/>
    </source>
</evidence>
<name>A0ABY3R9M0_9BRAD</name>
<organism evidence="10 11">
    <name type="scientific">Bradyrhizobium ontarionense</name>
    <dbReference type="NCBI Taxonomy" id="2898149"/>
    <lineage>
        <taxon>Bacteria</taxon>
        <taxon>Pseudomonadati</taxon>
        <taxon>Pseudomonadota</taxon>
        <taxon>Alphaproteobacteria</taxon>
        <taxon>Hyphomicrobiales</taxon>
        <taxon>Nitrobacteraceae</taxon>
        <taxon>Bradyrhizobium</taxon>
    </lineage>
</organism>
<feature type="chain" id="PRO_5046997051" evidence="8">
    <location>
        <begin position="28"/>
        <end position="211"/>
    </location>
</feature>
<dbReference type="Pfam" id="PF13462">
    <property type="entry name" value="Thioredoxin_4"/>
    <property type="match status" value="1"/>
</dbReference>
<keyword evidence="7" id="KW-0175">Coiled coil</keyword>
<keyword evidence="11" id="KW-1185">Reference proteome</keyword>
<dbReference type="PANTHER" id="PTHR13887">
    <property type="entry name" value="GLUTATHIONE S-TRANSFERASE KAPPA"/>
    <property type="match status" value="1"/>
</dbReference>
<evidence type="ECO:0000256" key="3">
    <source>
        <dbReference type="ARBA" id="ARBA00022729"/>
    </source>
</evidence>
<comment type="function">
    <text evidence="1">May be required for disulfide bond formation in some proteins.</text>
</comment>
<gene>
    <name evidence="10" type="ORF">LQG66_31740</name>
</gene>
<evidence type="ECO:0000256" key="8">
    <source>
        <dbReference type="SAM" id="SignalP"/>
    </source>
</evidence>
<dbReference type="PANTHER" id="PTHR13887:SF14">
    <property type="entry name" value="DISULFIDE BOND FORMATION PROTEIN D"/>
    <property type="match status" value="1"/>
</dbReference>